<feature type="region of interest" description="Disordered" evidence="1">
    <location>
        <begin position="89"/>
        <end position="120"/>
    </location>
</feature>
<dbReference type="EMBL" id="BAAAOR010000026">
    <property type="protein sequence ID" value="GAA1529532.1"/>
    <property type="molecule type" value="Genomic_DNA"/>
</dbReference>
<reference evidence="2 3" key="1">
    <citation type="journal article" date="2019" name="Int. J. Syst. Evol. Microbiol.">
        <title>The Global Catalogue of Microorganisms (GCM) 10K type strain sequencing project: providing services to taxonomists for standard genome sequencing and annotation.</title>
        <authorList>
            <consortium name="The Broad Institute Genomics Platform"/>
            <consortium name="The Broad Institute Genome Sequencing Center for Infectious Disease"/>
            <person name="Wu L."/>
            <person name="Ma J."/>
        </authorList>
    </citation>
    <scope>NUCLEOTIDE SEQUENCE [LARGE SCALE GENOMIC DNA]</scope>
    <source>
        <strain evidence="2 3">JCM 14942</strain>
    </source>
</reference>
<gene>
    <name evidence="2" type="ORF">GCM10009788_36210</name>
</gene>
<protein>
    <submittedName>
        <fullName evidence="2">Uncharacterized protein</fullName>
    </submittedName>
</protein>
<evidence type="ECO:0000313" key="2">
    <source>
        <dbReference type="EMBL" id="GAA1529532.1"/>
    </source>
</evidence>
<keyword evidence="3" id="KW-1185">Reference proteome</keyword>
<sequence length="120" mass="12070">MAVPSLQAVTRGGGQAAQQAAWTGVEHAEPASLLDSELTCRGTEDPGRPRGPPAGSDLALDLVPVDAERGQLAAGEHVRLAGGEILDVRAHPRGLPSGGVGPNLGFRFSTGTPARAGSCA</sequence>
<evidence type="ECO:0000256" key="1">
    <source>
        <dbReference type="SAM" id="MobiDB-lite"/>
    </source>
</evidence>
<name>A0ABN2AX92_9ACTN</name>
<evidence type="ECO:0000313" key="3">
    <source>
        <dbReference type="Proteomes" id="UP001500842"/>
    </source>
</evidence>
<feature type="region of interest" description="Disordered" evidence="1">
    <location>
        <begin position="1"/>
        <end position="24"/>
    </location>
</feature>
<organism evidence="2 3">
    <name type="scientific">Nocardioides humi</name>
    <dbReference type="NCBI Taxonomy" id="449461"/>
    <lineage>
        <taxon>Bacteria</taxon>
        <taxon>Bacillati</taxon>
        <taxon>Actinomycetota</taxon>
        <taxon>Actinomycetes</taxon>
        <taxon>Propionibacteriales</taxon>
        <taxon>Nocardioidaceae</taxon>
        <taxon>Nocardioides</taxon>
    </lineage>
</organism>
<accession>A0ABN2AX92</accession>
<comment type="caution">
    <text evidence="2">The sequence shown here is derived from an EMBL/GenBank/DDBJ whole genome shotgun (WGS) entry which is preliminary data.</text>
</comment>
<dbReference type="Proteomes" id="UP001500842">
    <property type="component" value="Unassembled WGS sequence"/>
</dbReference>
<proteinExistence type="predicted"/>